<evidence type="ECO:0000256" key="1">
    <source>
        <dbReference type="SAM" id="MobiDB-lite"/>
    </source>
</evidence>
<name>A0A375H8J0_9BURK</name>
<evidence type="ECO:0000313" key="3">
    <source>
        <dbReference type="EMBL" id="SPD46773.1"/>
    </source>
</evidence>
<evidence type="ECO:0000313" key="4">
    <source>
        <dbReference type="Proteomes" id="UP000255168"/>
    </source>
</evidence>
<evidence type="ECO:0000313" key="2">
    <source>
        <dbReference type="EMBL" id="SOZ34859.1"/>
    </source>
</evidence>
<organism evidence="3 4">
    <name type="scientific">Cupriavidus neocaledonicus</name>
    <dbReference type="NCBI Taxonomy" id="1040979"/>
    <lineage>
        <taxon>Bacteria</taxon>
        <taxon>Pseudomonadati</taxon>
        <taxon>Pseudomonadota</taxon>
        <taxon>Betaproteobacteria</taxon>
        <taxon>Burkholderiales</taxon>
        <taxon>Burkholderiaceae</taxon>
        <taxon>Cupriavidus</taxon>
    </lineage>
</organism>
<keyword evidence="5" id="KW-1185">Reference proteome</keyword>
<reference evidence="4 5" key="1">
    <citation type="submission" date="2018-01" db="EMBL/GenBank/DDBJ databases">
        <authorList>
            <person name="Clerissi C."/>
        </authorList>
    </citation>
    <scope>NUCLEOTIDE SEQUENCE [LARGE SCALE GENOMIC DNA]</scope>
    <source>
        <strain evidence="2">Cupriavidus taiwanensis STM 6082</strain>
        <strain evidence="3">Cupriavidus taiwanensis STM 6160</strain>
    </source>
</reference>
<accession>A0A375H8J0</accession>
<protein>
    <submittedName>
        <fullName evidence="3">Uncharacterized protein</fullName>
    </submittedName>
</protein>
<sequence>MRPALAVAVSARADVLHLRLCVMEKGIVDAAETGVRGGRHAVADGAESVHPFKLFVADDAVAVLRTRTDRDDRRVHWAVRVGHELEPCGRVGGVVLRRPPLPGLSGNVSIFQKSSHCFRTLSAPGSTDCGTPGRLHGQLKWPWRDAFWNRLEHHEIPARLVPKADGAVKNKLVMASTSTVFLISTHEHPTRPRNRRLHPHSHSVPGQGAPAHTPRPNSMHGAKVLRSLPHMSRKPSPSLRKSMEGSLGSIQSARRTRCRAGRLSICGLCRTAWAGASARTLQRHASGLAAATGVKELTIDAEPFYMLVAHGVSVSSMRLWIKILRANGRKCCWPRPWSETEPQAG</sequence>
<evidence type="ECO:0000313" key="5">
    <source>
        <dbReference type="Proteomes" id="UP000256710"/>
    </source>
</evidence>
<dbReference type="Proteomes" id="UP000256710">
    <property type="component" value="Unassembled WGS sequence"/>
</dbReference>
<dbReference type="Proteomes" id="UP000255168">
    <property type="component" value="Chromosome I"/>
</dbReference>
<dbReference type="EMBL" id="LT984806">
    <property type="protein sequence ID" value="SPD46773.1"/>
    <property type="molecule type" value="Genomic_DNA"/>
</dbReference>
<dbReference type="AlphaFoldDB" id="A0A375H8J0"/>
<dbReference type="EMBL" id="OFTC01000006">
    <property type="protein sequence ID" value="SOZ34859.1"/>
    <property type="molecule type" value="Genomic_DNA"/>
</dbReference>
<feature type="compositionally biased region" description="Basic residues" evidence="1">
    <location>
        <begin position="191"/>
        <end position="201"/>
    </location>
</feature>
<gene>
    <name evidence="2" type="ORF">CBM2605_A140089</name>
    <name evidence="3" type="ORF">CBM2607_11713</name>
</gene>
<proteinExistence type="predicted"/>
<feature type="region of interest" description="Disordered" evidence="1">
    <location>
        <begin position="187"/>
        <end position="250"/>
    </location>
</feature>